<comment type="cofactor">
    <cofactor evidence="1 9">
        <name>pyridoxal 5'-phosphate</name>
        <dbReference type="ChEBI" id="CHEBI:597326"/>
    </cofactor>
</comment>
<evidence type="ECO:0000256" key="7">
    <source>
        <dbReference type="ARBA" id="ARBA00022898"/>
    </source>
</evidence>
<gene>
    <name evidence="9" type="primary">hisC</name>
    <name evidence="11" type="ORF">ABR82_00240</name>
</gene>
<dbReference type="PANTHER" id="PTHR43643:SF3">
    <property type="entry name" value="HISTIDINOL-PHOSPHATE AMINOTRANSFERASE"/>
    <property type="match status" value="1"/>
</dbReference>
<dbReference type="Gene3D" id="3.90.1150.10">
    <property type="entry name" value="Aspartate Aminotransferase, domain 1"/>
    <property type="match status" value="1"/>
</dbReference>
<dbReference type="NCBIfam" id="TIGR01141">
    <property type="entry name" value="hisC"/>
    <property type="match status" value="1"/>
</dbReference>
<evidence type="ECO:0000313" key="12">
    <source>
        <dbReference type="Proteomes" id="UP000051269"/>
    </source>
</evidence>
<name>A0A0R2RQ76_9BACT</name>
<dbReference type="SUPFAM" id="SSF53383">
    <property type="entry name" value="PLP-dependent transferases"/>
    <property type="match status" value="1"/>
</dbReference>
<comment type="subunit">
    <text evidence="4 9">Homodimer.</text>
</comment>
<feature type="domain" description="Aminotransferase class I/classII large" evidence="10">
    <location>
        <begin position="36"/>
        <end position="357"/>
    </location>
</feature>
<dbReference type="GO" id="GO:0000105">
    <property type="term" value="P:L-histidine biosynthetic process"/>
    <property type="evidence" value="ECO:0007669"/>
    <property type="project" value="UniProtKB-UniRule"/>
</dbReference>
<accession>A0A0R2RQ76</accession>
<evidence type="ECO:0000256" key="3">
    <source>
        <dbReference type="ARBA" id="ARBA00007970"/>
    </source>
</evidence>
<keyword evidence="9" id="KW-0368">Histidine biosynthesis</keyword>
<keyword evidence="9" id="KW-0028">Amino-acid biosynthesis</keyword>
<dbReference type="InterPro" id="IPR004839">
    <property type="entry name" value="Aminotransferase_I/II_large"/>
</dbReference>
<dbReference type="InterPro" id="IPR050106">
    <property type="entry name" value="HistidinolP_aminotransfase"/>
</dbReference>
<dbReference type="HAMAP" id="MF_01023">
    <property type="entry name" value="HisC_aminotrans_2"/>
    <property type="match status" value="1"/>
</dbReference>
<evidence type="ECO:0000256" key="8">
    <source>
        <dbReference type="ARBA" id="ARBA00047481"/>
    </source>
</evidence>
<comment type="pathway">
    <text evidence="2 9">Amino-acid biosynthesis; L-histidine biosynthesis; L-histidine from 5-phospho-alpha-D-ribose 1-diphosphate: step 7/9.</text>
</comment>
<evidence type="ECO:0000256" key="6">
    <source>
        <dbReference type="ARBA" id="ARBA00022679"/>
    </source>
</evidence>
<evidence type="ECO:0000256" key="4">
    <source>
        <dbReference type="ARBA" id="ARBA00011738"/>
    </source>
</evidence>
<dbReference type="PANTHER" id="PTHR43643">
    <property type="entry name" value="HISTIDINOL-PHOSPHATE AMINOTRANSFERASE 2"/>
    <property type="match status" value="1"/>
</dbReference>
<dbReference type="GO" id="GO:0004400">
    <property type="term" value="F:histidinol-phosphate transaminase activity"/>
    <property type="evidence" value="ECO:0007669"/>
    <property type="project" value="UniProtKB-UniRule"/>
</dbReference>
<sequence>MKLPVPNPHVADLHPYEPGRPITDVAREHGLDPSQIAKLASNENPLGPSPSALQAIRNSLDLSHLYPDGAGLALRQAIAKLHGLTPDHVVLGCGSNEIIEFCYHAYTLPGQGRVLASAYAFAVYGLMARLFGIPFAEVPDRDFHHDLAGFSARLSPDVRLVFLASPNNPTGTRIANTELTAFVEKFPEGPLLILDEAYYEFLPEPPPSIQWVKQGRPIVVLRTFSKVQGLAALRIGYGLAHPSIASVLQKSRQPFNTSSPAQAAALAGLADTDHIKKTVALNDAGRQQLHAFLKKLNLRFIPGTANFVMVEVGHGDAVFQGLLKQGIIVRPLRSYRLPNWIRISIGTPEQMARLEKALPPLLPASP</sequence>
<evidence type="ECO:0000256" key="1">
    <source>
        <dbReference type="ARBA" id="ARBA00001933"/>
    </source>
</evidence>
<keyword evidence="5 9" id="KW-0032">Aminotransferase</keyword>
<evidence type="ECO:0000256" key="5">
    <source>
        <dbReference type="ARBA" id="ARBA00022576"/>
    </source>
</evidence>
<dbReference type="GO" id="GO:0030170">
    <property type="term" value="F:pyridoxal phosphate binding"/>
    <property type="evidence" value="ECO:0007669"/>
    <property type="project" value="InterPro"/>
</dbReference>
<protein>
    <recommendedName>
        <fullName evidence="9">Histidinol-phosphate aminotransferase</fullName>
        <ecNumber evidence="9">2.6.1.9</ecNumber>
    </recommendedName>
    <alternativeName>
        <fullName evidence="9">Imidazole acetol-phosphate transaminase</fullName>
    </alternativeName>
</protein>
<dbReference type="EC" id="2.6.1.9" evidence="9"/>
<comment type="similarity">
    <text evidence="3 9">Belongs to the class-II pyridoxal-phosphate-dependent aminotransferase family. Histidinol-phosphate aminotransferase subfamily.</text>
</comment>
<dbReference type="InterPro" id="IPR015422">
    <property type="entry name" value="PyrdxlP-dep_Trfase_small"/>
</dbReference>
<comment type="catalytic activity">
    <reaction evidence="8 9">
        <text>L-histidinol phosphate + 2-oxoglutarate = 3-(imidazol-4-yl)-2-oxopropyl phosphate + L-glutamate</text>
        <dbReference type="Rhea" id="RHEA:23744"/>
        <dbReference type="ChEBI" id="CHEBI:16810"/>
        <dbReference type="ChEBI" id="CHEBI:29985"/>
        <dbReference type="ChEBI" id="CHEBI:57766"/>
        <dbReference type="ChEBI" id="CHEBI:57980"/>
        <dbReference type="EC" id="2.6.1.9"/>
    </reaction>
</comment>
<keyword evidence="7 9" id="KW-0663">Pyridoxal phosphate</keyword>
<evidence type="ECO:0000256" key="9">
    <source>
        <dbReference type="HAMAP-Rule" id="MF_01023"/>
    </source>
</evidence>
<dbReference type="AlphaFoldDB" id="A0A0R2RQ76"/>
<dbReference type="EMBL" id="LIBO01000014">
    <property type="protein sequence ID" value="KRO63008.1"/>
    <property type="molecule type" value="Genomic_DNA"/>
</dbReference>
<organism evidence="11 12">
    <name type="scientific">Verrucomicrobia subdivision 6 bacterium BACL9 MAG-120507-bin52</name>
    <dbReference type="NCBI Taxonomy" id="1655590"/>
    <lineage>
        <taxon>Bacteria</taxon>
        <taxon>Pseudomonadati</taxon>
        <taxon>Verrucomicrobiota</taxon>
        <taxon>Verrucomicrobiia</taxon>
        <taxon>Verrucomicrobiales</taxon>
        <taxon>Verrucomicrobia subdivision 6</taxon>
    </lineage>
</organism>
<feature type="modified residue" description="N6-(pyridoxal phosphate)lysine" evidence="9">
    <location>
        <position position="226"/>
    </location>
</feature>
<comment type="caution">
    <text evidence="11">The sequence shown here is derived from an EMBL/GenBank/DDBJ whole genome shotgun (WGS) entry which is preliminary data.</text>
</comment>
<dbReference type="Proteomes" id="UP000051269">
    <property type="component" value="Unassembled WGS sequence"/>
</dbReference>
<dbReference type="InterPro" id="IPR015421">
    <property type="entry name" value="PyrdxlP-dep_Trfase_major"/>
</dbReference>
<dbReference type="UniPathway" id="UPA00031">
    <property type="reaction ID" value="UER00012"/>
</dbReference>
<evidence type="ECO:0000256" key="2">
    <source>
        <dbReference type="ARBA" id="ARBA00005011"/>
    </source>
</evidence>
<dbReference type="Gene3D" id="3.40.640.10">
    <property type="entry name" value="Type I PLP-dependent aspartate aminotransferase-like (Major domain)"/>
    <property type="match status" value="1"/>
</dbReference>
<keyword evidence="6 9" id="KW-0808">Transferase</keyword>
<reference evidence="11 12" key="1">
    <citation type="submission" date="2015-10" db="EMBL/GenBank/DDBJ databases">
        <title>Metagenome-Assembled Genomes uncover a global brackish microbiome.</title>
        <authorList>
            <person name="Hugerth L.W."/>
            <person name="Larsson J."/>
            <person name="Alneberg J."/>
            <person name="Lindh M.V."/>
            <person name="Legrand C."/>
            <person name="Pinhassi J."/>
            <person name="Andersson A.F."/>
        </authorList>
    </citation>
    <scope>NUCLEOTIDE SEQUENCE [LARGE SCALE GENOMIC DNA]</scope>
    <source>
        <strain evidence="11">BACL18 MAG-120507-bin52</strain>
    </source>
</reference>
<dbReference type="InterPro" id="IPR015424">
    <property type="entry name" value="PyrdxlP-dep_Trfase"/>
</dbReference>
<dbReference type="InterPro" id="IPR005861">
    <property type="entry name" value="HisP_aminotrans"/>
</dbReference>
<proteinExistence type="inferred from homology"/>
<dbReference type="CDD" id="cd00609">
    <property type="entry name" value="AAT_like"/>
    <property type="match status" value="1"/>
</dbReference>
<evidence type="ECO:0000259" key="10">
    <source>
        <dbReference type="Pfam" id="PF00155"/>
    </source>
</evidence>
<dbReference type="Pfam" id="PF00155">
    <property type="entry name" value="Aminotran_1_2"/>
    <property type="match status" value="1"/>
</dbReference>
<evidence type="ECO:0000313" key="11">
    <source>
        <dbReference type="EMBL" id="KRO63008.1"/>
    </source>
</evidence>